<comment type="caution">
    <text evidence="2">The sequence shown here is derived from an EMBL/GenBank/DDBJ whole genome shotgun (WGS) entry which is preliminary data.</text>
</comment>
<evidence type="ECO:0000313" key="2">
    <source>
        <dbReference type="EMBL" id="KAK5284868.1"/>
    </source>
</evidence>
<feature type="non-terminal residue" evidence="2">
    <location>
        <position position="1"/>
    </location>
</feature>
<evidence type="ECO:0000313" key="3">
    <source>
        <dbReference type="Proteomes" id="UP001357485"/>
    </source>
</evidence>
<evidence type="ECO:0000256" key="1">
    <source>
        <dbReference type="SAM" id="MobiDB-lite"/>
    </source>
</evidence>
<keyword evidence="3" id="KW-1185">Reference proteome</keyword>
<feature type="region of interest" description="Disordered" evidence="1">
    <location>
        <begin position="59"/>
        <end position="127"/>
    </location>
</feature>
<organism evidence="2 3">
    <name type="scientific">Cryomyces antarcticus</name>
    <dbReference type="NCBI Taxonomy" id="329879"/>
    <lineage>
        <taxon>Eukaryota</taxon>
        <taxon>Fungi</taxon>
        <taxon>Dikarya</taxon>
        <taxon>Ascomycota</taxon>
        <taxon>Pezizomycotina</taxon>
        <taxon>Dothideomycetes</taxon>
        <taxon>Dothideomycetes incertae sedis</taxon>
        <taxon>Cryomyces</taxon>
    </lineage>
</organism>
<gene>
    <name evidence="2" type="ORF">LTR16_004911</name>
</gene>
<dbReference type="EMBL" id="JAVRRA010000720">
    <property type="protein sequence ID" value="KAK5284868.1"/>
    <property type="molecule type" value="Genomic_DNA"/>
</dbReference>
<feature type="compositionally biased region" description="Basic and acidic residues" evidence="1">
    <location>
        <begin position="94"/>
        <end position="120"/>
    </location>
</feature>
<name>A0ABR0M7H8_9PEZI</name>
<dbReference type="Proteomes" id="UP001357485">
    <property type="component" value="Unassembled WGS sequence"/>
</dbReference>
<accession>A0ABR0M7H8</accession>
<reference evidence="2 3" key="1">
    <citation type="submission" date="2023-08" db="EMBL/GenBank/DDBJ databases">
        <title>Black Yeasts Isolated from many extreme environments.</title>
        <authorList>
            <person name="Coleine C."/>
            <person name="Stajich J.E."/>
            <person name="Selbmann L."/>
        </authorList>
    </citation>
    <scope>NUCLEOTIDE SEQUENCE [LARGE SCALE GENOMIC DNA]</scope>
    <source>
        <strain evidence="2 3">CCFEE 536</strain>
    </source>
</reference>
<sequence>CLKIEDRAADILERRTHNLAAAIDTQMKFLVVQPSSPIMLRRALRRVKRILAVKMAIASDDPNPPAAELPEKGSEASADTSTTKNAAAVFPPPRDNKADAAAVAEDKAGPDAPPAKDEKPSTFLRLL</sequence>
<protein>
    <submittedName>
        <fullName evidence="2">Uncharacterized protein</fullName>
    </submittedName>
</protein>
<proteinExistence type="predicted"/>